<dbReference type="InterPro" id="IPR016090">
    <property type="entry name" value="PLA2-like_dom"/>
</dbReference>
<evidence type="ECO:0000256" key="2">
    <source>
        <dbReference type="ARBA" id="ARBA00022963"/>
    </source>
</evidence>
<organism evidence="6 7">
    <name type="scientific">Portunus trituberculatus</name>
    <name type="common">Swimming crab</name>
    <name type="synonym">Neptunus trituberculatus</name>
    <dbReference type="NCBI Taxonomy" id="210409"/>
    <lineage>
        <taxon>Eukaryota</taxon>
        <taxon>Metazoa</taxon>
        <taxon>Ecdysozoa</taxon>
        <taxon>Arthropoda</taxon>
        <taxon>Crustacea</taxon>
        <taxon>Multicrustacea</taxon>
        <taxon>Malacostraca</taxon>
        <taxon>Eumalacostraca</taxon>
        <taxon>Eucarida</taxon>
        <taxon>Decapoda</taxon>
        <taxon>Pleocyemata</taxon>
        <taxon>Brachyura</taxon>
        <taxon>Eubrachyura</taxon>
        <taxon>Portunoidea</taxon>
        <taxon>Portunidae</taxon>
        <taxon>Portuninae</taxon>
        <taxon>Portunus</taxon>
    </lineage>
</organism>
<evidence type="ECO:0000313" key="6">
    <source>
        <dbReference type="EMBL" id="MPC17751.1"/>
    </source>
</evidence>
<gene>
    <name evidence="6" type="primary">PA23</name>
    <name evidence="6" type="ORF">E2C01_010615</name>
</gene>
<evidence type="ECO:0000256" key="3">
    <source>
        <dbReference type="ARBA" id="ARBA00023098"/>
    </source>
</evidence>
<accession>A0A5B7D8X8</accession>
<dbReference type="EMBL" id="VSRR010000619">
    <property type="protein sequence ID" value="MPC17751.1"/>
    <property type="molecule type" value="Genomic_DNA"/>
</dbReference>
<feature type="compositionally biased region" description="Basic residues" evidence="4">
    <location>
        <begin position="344"/>
        <end position="354"/>
    </location>
</feature>
<dbReference type="GO" id="GO:0050482">
    <property type="term" value="P:arachidonate secretion"/>
    <property type="evidence" value="ECO:0007669"/>
    <property type="project" value="InterPro"/>
</dbReference>
<evidence type="ECO:0000259" key="5">
    <source>
        <dbReference type="Pfam" id="PF05826"/>
    </source>
</evidence>
<protein>
    <submittedName>
        <fullName evidence="6">Phospholipase A2 isozymes PA3A/PA3B/PA5</fullName>
    </submittedName>
</protein>
<evidence type="ECO:0000256" key="1">
    <source>
        <dbReference type="ARBA" id="ARBA00001913"/>
    </source>
</evidence>
<dbReference type="SUPFAM" id="SSF48619">
    <property type="entry name" value="Phospholipase A2, PLA2"/>
    <property type="match status" value="2"/>
</dbReference>
<keyword evidence="3" id="KW-0443">Lipid metabolism</keyword>
<dbReference type="GO" id="GO:0016042">
    <property type="term" value="P:lipid catabolic process"/>
    <property type="evidence" value="ECO:0007669"/>
    <property type="project" value="UniProtKB-KW"/>
</dbReference>
<feature type="region of interest" description="Disordered" evidence="4">
    <location>
        <begin position="523"/>
        <end position="544"/>
    </location>
</feature>
<dbReference type="PANTHER" id="PTHR12253">
    <property type="entry name" value="RH14732P"/>
    <property type="match status" value="1"/>
</dbReference>
<dbReference type="Proteomes" id="UP000324222">
    <property type="component" value="Unassembled WGS sequence"/>
</dbReference>
<evidence type="ECO:0000256" key="4">
    <source>
        <dbReference type="SAM" id="MobiDB-lite"/>
    </source>
</evidence>
<dbReference type="InterPro" id="IPR036444">
    <property type="entry name" value="PLipase_A2_dom_sf"/>
</dbReference>
<evidence type="ECO:0000313" key="7">
    <source>
        <dbReference type="Proteomes" id="UP000324222"/>
    </source>
</evidence>
<comment type="cofactor">
    <cofactor evidence="1">
        <name>Ca(2+)</name>
        <dbReference type="ChEBI" id="CHEBI:29108"/>
    </cofactor>
</comment>
<name>A0A5B7D8X8_PORTR</name>
<feature type="compositionally biased region" description="Low complexity" evidence="4">
    <location>
        <begin position="358"/>
        <end position="367"/>
    </location>
</feature>
<dbReference type="Gene3D" id="1.20.90.10">
    <property type="entry name" value="Phospholipase A2 domain"/>
    <property type="match status" value="2"/>
</dbReference>
<dbReference type="Pfam" id="PF05826">
    <property type="entry name" value="Phospholip_A2_2"/>
    <property type="match status" value="1"/>
</dbReference>
<keyword evidence="7" id="KW-1185">Reference proteome</keyword>
<dbReference type="GO" id="GO:0006644">
    <property type="term" value="P:phospholipid metabolic process"/>
    <property type="evidence" value="ECO:0007669"/>
    <property type="project" value="InterPro"/>
</dbReference>
<feature type="domain" description="Phospholipase A2-like central" evidence="5">
    <location>
        <begin position="384"/>
        <end position="449"/>
    </location>
</feature>
<dbReference type="AlphaFoldDB" id="A0A5B7D8X8"/>
<comment type="caution">
    <text evidence="6">The sequence shown here is derived from an EMBL/GenBank/DDBJ whole genome shotgun (WGS) entry which is preliminary data.</text>
</comment>
<sequence>MDLTATPKRLLHQGLVYMQAVLPLFPIQQPREPPSVGIEFVTGDRWDVRLSAVTPVHTPGRASEVTGTTTHNIGVFLPHFANPWIISSRGNQIVLEVMAQEFGGVVTCPGVRPPVHAVRQAGRGAHRSEGVSEARQLSEEEVAMRPHSVTLTGLLLSLLSLLPFLLAVSGQALPNFVAQDDLNDGQHEIRIHYNGISAKQTSVRRDQGSDSGLVLRQIHHHHRLLTMVYVGEAADDLSVDGLSLRDCRLSGDAGEVSEFLEKFEEDAAVARTTAAGEWSGSLNNVTFVHLNEEEELPQYLRPVLHFKKLRAQVSDTFVFTRLCREHRRSVKRAVRAQRRQERRNNHHHSNNHHHAAAEGETTAATHSRQSHSRRKRWILKEFFILPGTKWCGNDDLATSFSDLDGHMGADKCCRKHDKCPLNIAGMAYKYGAYNSHPTTVSHCICDERMPFTKWCGAHYDASTYGDLGGLVRVDHCCRQHDLHCPYFIEFMTEKYGLWNTNLGTINHCGCDLRCPAHHAGREGHRALESPSPMVPREPHGAAAG</sequence>
<feature type="region of interest" description="Disordered" evidence="4">
    <location>
        <begin position="330"/>
        <end position="372"/>
    </location>
</feature>
<dbReference type="OrthoDB" id="6075074at2759"/>
<dbReference type="GO" id="GO:0004623">
    <property type="term" value="F:phospholipase A2 activity"/>
    <property type="evidence" value="ECO:0007669"/>
    <property type="project" value="InterPro"/>
</dbReference>
<proteinExistence type="predicted"/>
<reference evidence="6 7" key="1">
    <citation type="submission" date="2019-05" db="EMBL/GenBank/DDBJ databases">
        <title>Another draft genome of Portunus trituberculatus and its Hox gene families provides insights of decapod evolution.</title>
        <authorList>
            <person name="Jeong J.-H."/>
            <person name="Song I."/>
            <person name="Kim S."/>
            <person name="Choi T."/>
            <person name="Kim D."/>
            <person name="Ryu S."/>
            <person name="Kim W."/>
        </authorList>
    </citation>
    <scope>NUCLEOTIDE SEQUENCE [LARGE SCALE GENOMIC DNA]</scope>
    <source>
        <tissue evidence="6">Muscle</tissue>
    </source>
</reference>
<keyword evidence="2" id="KW-0442">Lipid degradation</keyword>